<evidence type="ECO:0000256" key="3">
    <source>
        <dbReference type="ARBA" id="ARBA00022989"/>
    </source>
</evidence>
<evidence type="ECO:0000256" key="4">
    <source>
        <dbReference type="ARBA" id="ARBA00023136"/>
    </source>
</evidence>
<dbReference type="Gene3D" id="1.20.1080.10">
    <property type="entry name" value="Glycerol uptake facilitator protein"/>
    <property type="match status" value="1"/>
</dbReference>
<organism evidence="8 9">
    <name type="scientific">Arachidicoccus rhizosphaerae</name>
    <dbReference type="NCBI Taxonomy" id="551991"/>
    <lineage>
        <taxon>Bacteria</taxon>
        <taxon>Pseudomonadati</taxon>
        <taxon>Bacteroidota</taxon>
        <taxon>Chitinophagia</taxon>
        <taxon>Chitinophagales</taxon>
        <taxon>Chitinophagaceae</taxon>
        <taxon>Arachidicoccus</taxon>
    </lineage>
</organism>
<keyword evidence="3 7" id="KW-1133">Transmembrane helix</keyword>
<dbReference type="EMBL" id="FNQY01000001">
    <property type="protein sequence ID" value="SDZ77262.1"/>
    <property type="molecule type" value="Genomic_DNA"/>
</dbReference>
<evidence type="ECO:0000313" key="9">
    <source>
        <dbReference type="Proteomes" id="UP000199041"/>
    </source>
</evidence>
<accession>A0A1H3VT25</accession>
<protein>
    <submittedName>
        <fullName evidence="8">Formate/nitrite transporter</fullName>
    </submittedName>
</protein>
<feature type="region of interest" description="Disordered" evidence="6">
    <location>
        <begin position="267"/>
        <end position="291"/>
    </location>
</feature>
<gene>
    <name evidence="8" type="ORF">SAMN05192529_101383</name>
</gene>
<evidence type="ECO:0000256" key="1">
    <source>
        <dbReference type="ARBA" id="ARBA00004141"/>
    </source>
</evidence>
<dbReference type="Proteomes" id="UP000199041">
    <property type="component" value="Unassembled WGS sequence"/>
</dbReference>
<feature type="transmembrane region" description="Helical" evidence="7">
    <location>
        <begin position="102"/>
        <end position="125"/>
    </location>
</feature>
<feature type="transmembrane region" description="Helical" evidence="7">
    <location>
        <begin position="213"/>
        <end position="233"/>
    </location>
</feature>
<dbReference type="AlphaFoldDB" id="A0A1H3VT25"/>
<feature type="transmembrane region" description="Helical" evidence="7">
    <location>
        <begin position="28"/>
        <end position="51"/>
    </location>
</feature>
<dbReference type="InterPro" id="IPR000292">
    <property type="entry name" value="For/NO2_transpt"/>
</dbReference>
<dbReference type="RefSeq" id="WP_091392563.1">
    <property type="nucleotide sequence ID" value="NZ_FNQY01000001.1"/>
</dbReference>
<dbReference type="OrthoDB" id="9786493at2"/>
<keyword evidence="4 7" id="KW-0472">Membrane</keyword>
<dbReference type="PANTHER" id="PTHR30520">
    <property type="entry name" value="FORMATE TRANSPORTER-RELATED"/>
    <property type="match status" value="1"/>
</dbReference>
<reference evidence="8 9" key="1">
    <citation type="submission" date="2016-10" db="EMBL/GenBank/DDBJ databases">
        <authorList>
            <person name="de Groot N.N."/>
        </authorList>
    </citation>
    <scope>NUCLEOTIDE SEQUENCE [LARGE SCALE GENOMIC DNA]</scope>
    <source>
        <strain evidence="8 9">Vu-144</strain>
    </source>
</reference>
<proteinExistence type="inferred from homology"/>
<evidence type="ECO:0000256" key="5">
    <source>
        <dbReference type="ARBA" id="ARBA00049660"/>
    </source>
</evidence>
<evidence type="ECO:0000256" key="6">
    <source>
        <dbReference type="SAM" id="MobiDB-lite"/>
    </source>
</evidence>
<evidence type="ECO:0000256" key="2">
    <source>
        <dbReference type="ARBA" id="ARBA00022692"/>
    </source>
</evidence>
<keyword evidence="2 7" id="KW-0812">Transmembrane</keyword>
<feature type="compositionally biased region" description="Polar residues" evidence="6">
    <location>
        <begin position="278"/>
        <end position="291"/>
    </location>
</feature>
<feature type="transmembrane region" description="Helical" evidence="7">
    <location>
        <begin position="239"/>
        <end position="258"/>
    </location>
</feature>
<evidence type="ECO:0000256" key="7">
    <source>
        <dbReference type="SAM" id="Phobius"/>
    </source>
</evidence>
<feature type="transmembrane region" description="Helical" evidence="7">
    <location>
        <begin position="57"/>
        <end position="90"/>
    </location>
</feature>
<evidence type="ECO:0000313" key="8">
    <source>
        <dbReference type="EMBL" id="SDZ77262.1"/>
    </source>
</evidence>
<keyword evidence="9" id="KW-1185">Reference proteome</keyword>
<dbReference type="STRING" id="551991.SAMN05192529_101383"/>
<feature type="transmembrane region" description="Helical" evidence="7">
    <location>
        <begin position="176"/>
        <end position="201"/>
    </location>
</feature>
<dbReference type="Pfam" id="PF01226">
    <property type="entry name" value="Form_Nir_trans"/>
    <property type="match status" value="1"/>
</dbReference>
<name>A0A1H3VT25_9BACT</name>
<dbReference type="GO" id="GO:0015499">
    <property type="term" value="F:formate transmembrane transporter activity"/>
    <property type="evidence" value="ECO:0007669"/>
    <property type="project" value="TreeGrafter"/>
</dbReference>
<dbReference type="PANTHER" id="PTHR30520:SF6">
    <property type="entry name" value="FORMATE_NITRATE FAMILY TRANSPORTER (EUROFUNG)"/>
    <property type="match status" value="1"/>
</dbReference>
<dbReference type="InterPro" id="IPR023271">
    <property type="entry name" value="Aquaporin-like"/>
</dbReference>
<dbReference type="GO" id="GO:0005886">
    <property type="term" value="C:plasma membrane"/>
    <property type="evidence" value="ECO:0007669"/>
    <property type="project" value="TreeGrafter"/>
</dbReference>
<comment type="similarity">
    <text evidence="5">Belongs to the FNT transporter (TC 1.A.16) family.</text>
</comment>
<comment type="subcellular location">
    <subcellularLocation>
        <location evidence="1">Membrane</location>
        <topology evidence="1">Multi-pass membrane protein</topology>
    </subcellularLocation>
</comment>
<sequence length="291" mass="31037">MEYNKPTEVISAMISAGINKTNLSAKDLLIRGMLSGGLLGIGTSLAFTGIVQTGLGIVGALLFPACFVIVIILGLELVTGSFAVLPAALYDKQIRFSDMIKNLGLVYLGNLIGGLLYALLFWVSITNLGHTPDSPLATAIIKAAEGKTLHYAEFGFDGTITAFTKAVLCNWMVTTAVVMAFASNSAGGKILGAWIPILIFFAQGYEHAVVNMFLIPAGMLLGAKISIADWWIYNQIPVTLGNMVGGALCTALALYVTYSIKKGKKSKTPEWQAEDQESNMTLEQVQSNAMN</sequence>